<evidence type="ECO:0000313" key="2">
    <source>
        <dbReference type="Proteomes" id="UP000515158"/>
    </source>
</evidence>
<feature type="signal peptide" evidence="1">
    <location>
        <begin position="1"/>
        <end position="35"/>
    </location>
</feature>
<protein>
    <submittedName>
        <fullName evidence="3">Uncharacterized protein LOC117644704</fullName>
    </submittedName>
</protein>
<reference evidence="3" key="1">
    <citation type="submission" date="2025-08" db="UniProtKB">
        <authorList>
            <consortium name="RefSeq"/>
        </authorList>
    </citation>
    <scope>IDENTIFICATION</scope>
    <source>
        <tissue evidence="3">Total insect</tissue>
    </source>
</reference>
<name>A0A6P8ZM94_THRPL</name>
<dbReference type="GeneID" id="117644704"/>
<dbReference type="RefSeq" id="XP_034240209.1">
    <property type="nucleotide sequence ID" value="XM_034384318.1"/>
</dbReference>
<dbReference type="KEGG" id="tpal:117644704"/>
<dbReference type="Proteomes" id="UP000515158">
    <property type="component" value="Unplaced"/>
</dbReference>
<evidence type="ECO:0000256" key="1">
    <source>
        <dbReference type="SAM" id="SignalP"/>
    </source>
</evidence>
<organism evidence="3">
    <name type="scientific">Thrips palmi</name>
    <name type="common">Melon thrips</name>
    <dbReference type="NCBI Taxonomy" id="161013"/>
    <lineage>
        <taxon>Eukaryota</taxon>
        <taxon>Metazoa</taxon>
        <taxon>Ecdysozoa</taxon>
        <taxon>Arthropoda</taxon>
        <taxon>Hexapoda</taxon>
        <taxon>Insecta</taxon>
        <taxon>Pterygota</taxon>
        <taxon>Neoptera</taxon>
        <taxon>Paraneoptera</taxon>
        <taxon>Thysanoptera</taxon>
        <taxon>Terebrantia</taxon>
        <taxon>Thripoidea</taxon>
        <taxon>Thripidae</taxon>
        <taxon>Thrips</taxon>
    </lineage>
</organism>
<evidence type="ECO:0000313" key="3">
    <source>
        <dbReference type="RefSeq" id="XP_034240209.1"/>
    </source>
</evidence>
<keyword evidence="1" id="KW-0732">Signal</keyword>
<dbReference type="InParanoid" id="A0A6P8ZM94"/>
<proteinExistence type="predicted"/>
<keyword evidence="2" id="KW-1185">Reference proteome</keyword>
<sequence>MTTLAPRLARHAGHAVCAALLAGLAVLAALAVCNAAAVSPSITVAVSVNGTFFNTTFTEEDLVDAPNKKPAGRAELAGNCTAEACQGYCRQRLHASGRCDADQCICRNLKDKGRDELNSISERERKSITE</sequence>
<gene>
    <name evidence="3" type="primary">LOC117644704</name>
</gene>
<feature type="chain" id="PRO_5027863882" evidence="1">
    <location>
        <begin position="36"/>
        <end position="130"/>
    </location>
</feature>
<dbReference type="AlphaFoldDB" id="A0A6P8ZM94"/>
<accession>A0A6P8ZM94</accession>